<dbReference type="InterPro" id="IPR000719">
    <property type="entry name" value="Prot_kinase_dom"/>
</dbReference>
<evidence type="ECO:0000313" key="6">
    <source>
        <dbReference type="Proteomes" id="UP000244722"/>
    </source>
</evidence>
<dbReference type="Pfam" id="PF00069">
    <property type="entry name" value="Pkinase"/>
    <property type="match status" value="1"/>
</dbReference>
<evidence type="ECO:0000259" key="4">
    <source>
        <dbReference type="PROSITE" id="PS50011"/>
    </source>
</evidence>
<keyword evidence="3" id="KW-0067">ATP-binding</keyword>
<evidence type="ECO:0000256" key="3">
    <source>
        <dbReference type="ARBA" id="ARBA00022840"/>
    </source>
</evidence>
<organism evidence="5 6">
    <name type="scientific">Tuber borchii</name>
    <name type="common">White truffle</name>
    <dbReference type="NCBI Taxonomy" id="42251"/>
    <lineage>
        <taxon>Eukaryota</taxon>
        <taxon>Fungi</taxon>
        <taxon>Dikarya</taxon>
        <taxon>Ascomycota</taxon>
        <taxon>Pezizomycotina</taxon>
        <taxon>Pezizomycetes</taxon>
        <taxon>Pezizales</taxon>
        <taxon>Tuberaceae</taxon>
        <taxon>Tuber</taxon>
    </lineage>
</organism>
<dbReference type="STRING" id="42251.A0A2T6ZU33"/>
<dbReference type="InterPro" id="IPR050117">
    <property type="entry name" value="MAPK"/>
</dbReference>
<dbReference type="Proteomes" id="UP000244722">
    <property type="component" value="Unassembled WGS sequence"/>
</dbReference>
<evidence type="ECO:0000256" key="2">
    <source>
        <dbReference type="ARBA" id="ARBA00022741"/>
    </source>
</evidence>
<keyword evidence="1" id="KW-0808">Transferase</keyword>
<dbReference type="Gene3D" id="1.10.510.10">
    <property type="entry name" value="Transferase(Phosphotransferase) domain 1"/>
    <property type="match status" value="1"/>
</dbReference>
<reference evidence="5 6" key="1">
    <citation type="submission" date="2017-04" db="EMBL/GenBank/DDBJ databases">
        <title>Draft genome sequence of Tuber borchii Vittad., a whitish edible truffle.</title>
        <authorList>
            <consortium name="DOE Joint Genome Institute"/>
            <person name="Murat C."/>
            <person name="Kuo A."/>
            <person name="Barry K.W."/>
            <person name="Clum A."/>
            <person name="Dockter R.B."/>
            <person name="Fauchery L."/>
            <person name="Iotti M."/>
            <person name="Kohler A."/>
            <person name="Labutti K."/>
            <person name="Lindquist E.A."/>
            <person name="Lipzen A."/>
            <person name="Ohm R.A."/>
            <person name="Wang M."/>
            <person name="Grigoriev I.V."/>
            <person name="Zambonelli A."/>
            <person name="Martin F.M."/>
        </authorList>
    </citation>
    <scope>NUCLEOTIDE SEQUENCE [LARGE SCALE GENOMIC DNA]</scope>
    <source>
        <strain evidence="5 6">Tbo3840</strain>
    </source>
</reference>
<evidence type="ECO:0000313" key="5">
    <source>
        <dbReference type="EMBL" id="PUU79001.1"/>
    </source>
</evidence>
<sequence length="133" mass="15013">MDLGTLRWVQAPATTTLHTQASTRSYSAPKVKGLESDSETPIYTNSVDIWSLGCGIYELFVGERLFVSEHQYFRYFSKKYLFPEEKLKWLSPLNDYGGISLLEPMLSVQPRDCLAAADALNDVWLAALLSDNE</sequence>
<keyword evidence="1" id="KW-0418">Kinase</keyword>
<dbReference type="AlphaFoldDB" id="A0A2T6ZU33"/>
<comment type="caution">
    <text evidence="5">The sequence shown here is derived from an EMBL/GenBank/DDBJ whole genome shotgun (WGS) entry which is preliminary data.</text>
</comment>
<name>A0A2T6ZU33_TUBBO</name>
<dbReference type="PANTHER" id="PTHR24055">
    <property type="entry name" value="MITOGEN-ACTIVATED PROTEIN KINASE"/>
    <property type="match status" value="1"/>
</dbReference>
<dbReference type="SUPFAM" id="SSF56112">
    <property type="entry name" value="Protein kinase-like (PK-like)"/>
    <property type="match status" value="1"/>
</dbReference>
<dbReference type="GO" id="GO:0005524">
    <property type="term" value="F:ATP binding"/>
    <property type="evidence" value="ECO:0007669"/>
    <property type="project" value="UniProtKB-KW"/>
</dbReference>
<accession>A0A2T6ZU33</accession>
<keyword evidence="1" id="KW-0723">Serine/threonine-protein kinase</keyword>
<feature type="domain" description="Protein kinase" evidence="4">
    <location>
        <begin position="1"/>
        <end position="125"/>
    </location>
</feature>
<keyword evidence="2" id="KW-0547">Nucleotide-binding</keyword>
<evidence type="ECO:0000256" key="1">
    <source>
        <dbReference type="ARBA" id="ARBA00022527"/>
    </source>
</evidence>
<proteinExistence type="predicted"/>
<protein>
    <recommendedName>
        <fullName evidence="4">Protein kinase domain-containing protein</fullName>
    </recommendedName>
</protein>
<dbReference type="PROSITE" id="PS50011">
    <property type="entry name" value="PROTEIN_KINASE_DOM"/>
    <property type="match status" value="1"/>
</dbReference>
<dbReference type="OrthoDB" id="10252171at2759"/>
<dbReference type="GO" id="GO:0004674">
    <property type="term" value="F:protein serine/threonine kinase activity"/>
    <property type="evidence" value="ECO:0007669"/>
    <property type="project" value="UniProtKB-KW"/>
</dbReference>
<gene>
    <name evidence="5" type="ORF">B9Z19DRAFT_1064572</name>
</gene>
<dbReference type="InterPro" id="IPR011009">
    <property type="entry name" value="Kinase-like_dom_sf"/>
</dbReference>
<keyword evidence="6" id="KW-1185">Reference proteome</keyword>
<dbReference type="EMBL" id="NESQ01000101">
    <property type="protein sequence ID" value="PUU79001.1"/>
    <property type="molecule type" value="Genomic_DNA"/>
</dbReference>